<comment type="caution">
    <text evidence="1">The sequence shown here is derived from an EMBL/GenBank/DDBJ whole genome shotgun (WGS) entry which is preliminary data.</text>
</comment>
<dbReference type="InterPro" id="IPR036770">
    <property type="entry name" value="Ankyrin_rpt-contain_sf"/>
</dbReference>
<dbReference type="SUPFAM" id="SSF48403">
    <property type="entry name" value="Ankyrin repeat"/>
    <property type="match status" value="1"/>
</dbReference>
<evidence type="ECO:0000313" key="1">
    <source>
        <dbReference type="EMBL" id="GMH69154.1"/>
    </source>
</evidence>
<name>A0A9W7E5N4_9STRA</name>
<keyword evidence="2" id="KW-1185">Reference proteome</keyword>
<organism evidence="1 2">
    <name type="scientific">Triparma retinervis</name>
    <dbReference type="NCBI Taxonomy" id="2557542"/>
    <lineage>
        <taxon>Eukaryota</taxon>
        <taxon>Sar</taxon>
        <taxon>Stramenopiles</taxon>
        <taxon>Ochrophyta</taxon>
        <taxon>Bolidophyceae</taxon>
        <taxon>Parmales</taxon>
        <taxon>Triparmaceae</taxon>
        <taxon>Triparma</taxon>
    </lineage>
</organism>
<gene>
    <name evidence="1" type="ORF">TrRE_jg8434</name>
</gene>
<proteinExistence type="predicted"/>
<evidence type="ECO:0008006" key="3">
    <source>
        <dbReference type="Google" id="ProtNLM"/>
    </source>
</evidence>
<dbReference type="AlphaFoldDB" id="A0A9W7E5N4"/>
<protein>
    <recommendedName>
        <fullName evidence="3">Ankyrin repeat domain-containing protein</fullName>
    </recommendedName>
</protein>
<accession>A0A9W7E5N4</accession>
<evidence type="ECO:0000313" key="2">
    <source>
        <dbReference type="Proteomes" id="UP001165082"/>
    </source>
</evidence>
<dbReference type="EMBL" id="BRXZ01002735">
    <property type="protein sequence ID" value="GMH69154.1"/>
    <property type="molecule type" value="Genomic_DNA"/>
</dbReference>
<dbReference type="Proteomes" id="UP001165082">
    <property type="component" value="Unassembled WGS sequence"/>
</dbReference>
<sequence>MKAAEWREAEQSTIGPSRRWAEAQLEFLDFWGRSEVVSYLPKLGANPNATLHTWGLSCDFEVGKLLVENGADINAKFRGRRLNAHVDRCYVRQD</sequence>
<dbReference type="OrthoDB" id="194358at2759"/>
<reference evidence="1" key="1">
    <citation type="submission" date="2022-07" db="EMBL/GenBank/DDBJ databases">
        <title>Genome analysis of Parmales, a sister group of diatoms, reveals the evolutionary specialization of diatoms from phago-mixotrophs to photoautotrophs.</title>
        <authorList>
            <person name="Ban H."/>
            <person name="Sato S."/>
            <person name="Yoshikawa S."/>
            <person name="Kazumasa Y."/>
            <person name="Nakamura Y."/>
            <person name="Ichinomiya M."/>
            <person name="Saitoh K."/>
            <person name="Sato N."/>
            <person name="Blanc-Mathieu R."/>
            <person name="Endo H."/>
            <person name="Kuwata A."/>
            <person name="Ogata H."/>
        </authorList>
    </citation>
    <scope>NUCLEOTIDE SEQUENCE</scope>
</reference>